<dbReference type="Proteomes" id="UP000183832">
    <property type="component" value="Unassembled WGS sequence"/>
</dbReference>
<dbReference type="UniPathway" id="UPA00378"/>
<keyword evidence="6 11" id="KW-1133">Transmembrane helix</keyword>
<dbReference type="SUPFAM" id="SSF53448">
    <property type="entry name" value="Nucleotide-diphospho-sugar transferases"/>
    <property type="match status" value="1"/>
</dbReference>
<evidence type="ECO:0000256" key="6">
    <source>
        <dbReference type="ARBA" id="ARBA00022989"/>
    </source>
</evidence>
<dbReference type="InterPro" id="IPR045885">
    <property type="entry name" value="GalNAc-T"/>
</dbReference>
<dbReference type="SUPFAM" id="SSF50370">
    <property type="entry name" value="Ricin B-like lectins"/>
    <property type="match status" value="1"/>
</dbReference>
<dbReference type="CDD" id="cd23461">
    <property type="entry name" value="beta-trefoil_Ricin_Pgant8-like"/>
    <property type="match status" value="1"/>
</dbReference>
<accession>A0A1J1I7U0</accession>
<keyword evidence="8 11" id="KW-0472">Membrane</keyword>
<keyword evidence="14" id="KW-1185">Reference proteome</keyword>
<dbReference type="GO" id="GO:0006493">
    <property type="term" value="P:protein O-linked glycosylation"/>
    <property type="evidence" value="ECO:0007669"/>
    <property type="project" value="TreeGrafter"/>
</dbReference>
<keyword evidence="3 11" id="KW-0812">Transmembrane</keyword>
<comment type="pathway">
    <text evidence="11">Protein modification; protein glycosylation.</text>
</comment>
<evidence type="ECO:0000256" key="3">
    <source>
        <dbReference type="ARBA" id="ARBA00022692"/>
    </source>
</evidence>
<dbReference type="Gene3D" id="3.90.550.10">
    <property type="entry name" value="Spore Coat Polysaccharide Biosynthesis Protein SpsA, Chain A"/>
    <property type="match status" value="1"/>
</dbReference>
<dbReference type="Pfam" id="PF00652">
    <property type="entry name" value="Ricin_B_lectin"/>
    <property type="match status" value="1"/>
</dbReference>
<dbReference type="AlphaFoldDB" id="A0A1J1I7U0"/>
<evidence type="ECO:0000259" key="12">
    <source>
        <dbReference type="SMART" id="SM00458"/>
    </source>
</evidence>
<dbReference type="InterPro" id="IPR001173">
    <property type="entry name" value="Glyco_trans_2-like"/>
</dbReference>
<reference evidence="13 14" key="1">
    <citation type="submission" date="2015-04" db="EMBL/GenBank/DDBJ databases">
        <authorList>
            <person name="Syromyatnikov M.Y."/>
            <person name="Popov V.N."/>
        </authorList>
    </citation>
    <scope>NUCLEOTIDE SEQUENCE [LARGE SCALE GENOMIC DNA]</scope>
</reference>
<protein>
    <recommendedName>
        <fullName evidence="11">Polypeptide N-acetylgalactosaminyltransferase</fullName>
        <ecNumber evidence="11">2.4.1.-</ecNumber>
    </recommendedName>
    <alternativeName>
        <fullName evidence="11">Protein-UDP acetylgalactosaminyltransferase</fullName>
    </alternativeName>
</protein>
<keyword evidence="4 11" id="KW-0430">Lectin</keyword>
<evidence type="ECO:0000256" key="7">
    <source>
        <dbReference type="ARBA" id="ARBA00023034"/>
    </source>
</evidence>
<keyword evidence="5" id="KW-0735">Signal-anchor</keyword>
<dbReference type="InterPro" id="IPR000772">
    <property type="entry name" value="Ricin_B_lectin"/>
</dbReference>
<comment type="similarity">
    <text evidence="2 11">Belongs to the glycosyltransferase 2 family. GalNAc-T subfamily.</text>
</comment>
<keyword evidence="11" id="KW-0464">Manganese</keyword>
<keyword evidence="9 11" id="KW-1015">Disulfide bond</keyword>
<organism evidence="13 14">
    <name type="scientific">Clunio marinus</name>
    <dbReference type="NCBI Taxonomy" id="568069"/>
    <lineage>
        <taxon>Eukaryota</taxon>
        <taxon>Metazoa</taxon>
        <taxon>Ecdysozoa</taxon>
        <taxon>Arthropoda</taxon>
        <taxon>Hexapoda</taxon>
        <taxon>Insecta</taxon>
        <taxon>Pterygota</taxon>
        <taxon>Neoptera</taxon>
        <taxon>Endopterygota</taxon>
        <taxon>Diptera</taxon>
        <taxon>Nematocera</taxon>
        <taxon>Chironomoidea</taxon>
        <taxon>Chironomidae</taxon>
        <taxon>Clunio</taxon>
    </lineage>
</organism>
<evidence type="ECO:0000313" key="13">
    <source>
        <dbReference type="EMBL" id="CRK95802.1"/>
    </source>
</evidence>
<dbReference type="CDD" id="cd02510">
    <property type="entry name" value="pp-GalNAc-T"/>
    <property type="match status" value="1"/>
</dbReference>
<evidence type="ECO:0000313" key="14">
    <source>
        <dbReference type="Proteomes" id="UP000183832"/>
    </source>
</evidence>
<dbReference type="EMBL" id="CVRI01000043">
    <property type="protein sequence ID" value="CRK95802.1"/>
    <property type="molecule type" value="Genomic_DNA"/>
</dbReference>
<evidence type="ECO:0000256" key="8">
    <source>
        <dbReference type="ARBA" id="ARBA00023136"/>
    </source>
</evidence>
<dbReference type="OrthoDB" id="3784at2759"/>
<sequence length="585" mass="67842">MSFRKVLYRAILILIFSLTILNIVYYVTIKNQREYSSREVLKAFKENFVNNISNEKVSWEDLDFINYEATRVGPGEQGHPVIVTDPDELAKNQEWVKKEGFFVDVSNKISVTRSLPDHRPAVCKTQKYFQKLPNVSVIVTFHNEIPSTLLRCVHSIYNRSPKQLLHEIVLVNDMSTFPELNGTVQEYIKKTFGEKVKIIENEERQGLIKARMTGAKAATGEVIIFLDSHMEVYNSWLPPLLDPIVTNPTFATVPVVDGMNHETFAPQHVGYGFRGVFDWNFRYQWLPLRSKDKKIEGAPYELACMTGGAYAIRREHFLYLGGYDEGLLIWNGENYELSIKLWLCSGGLFEVPCARAVHLSKAHSAYRNTKEVTDFEGRNLKRVAEVWLDDYKQYFYRGNINRYKNLDPGDLTEQFKKKKSLNCKPFQYYLDEVAPEILKFYPITPQNFAAGKIQSIARNLCLGLVKRSYKKPVELFNCNQTTGLDFLFTFEESIKYNDTSDQCLNEATLNLSNCNHQRGSQRWKFDLSTRQIIHPRKNECLETKDDDNQISLSKCDADLVEQRWKWTYENTTALMDWDKSAIKID</sequence>
<comment type="cofactor">
    <cofactor evidence="11">
        <name>Mn(2+)</name>
        <dbReference type="ChEBI" id="CHEBI:29035"/>
    </cofactor>
</comment>
<dbReference type="GO" id="GO:0004653">
    <property type="term" value="F:polypeptide N-acetylgalactosaminyltransferase activity"/>
    <property type="evidence" value="ECO:0007669"/>
    <property type="project" value="TreeGrafter"/>
</dbReference>
<dbReference type="Gene3D" id="2.80.10.50">
    <property type="match status" value="1"/>
</dbReference>
<evidence type="ECO:0000256" key="5">
    <source>
        <dbReference type="ARBA" id="ARBA00022968"/>
    </source>
</evidence>
<comment type="subcellular location">
    <subcellularLocation>
        <location evidence="1 11">Golgi apparatus membrane</location>
        <topology evidence="1 11">Single-pass type II membrane protein</topology>
    </subcellularLocation>
</comment>
<dbReference type="PROSITE" id="PS50231">
    <property type="entry name" value="RICIN_B_LECTIN"/>
    <property type="match status" value="1"/>
</dbReference>
<dbReference type="STRING" id="568069.A0A1J1I7U0"/>
<evidence type="ECO:0000256" key="11">
    <source>
        <dbReference type="RuleBase" id="RU361242"/>
    </source>
</evidence>
<keyword evidence="10" id="KW-0325">Glycoprotein</keyword>
<dbReference type="PANTHER" id="PTHR11675">
    <property type="entry name" value="N-ACETYLGALACTOSAMINYLTRANSFERASE"/>
    <property type="match status" value="1"/>
</dbReference>
<keyword evidence="11" id="KW-0328">Glycosyltransferase</keyword>
<dbReference type="InterPro" id="IPR035992">
    <property type="entry name" value="Ricin_B-like_lectins"/>
</dbReference>
<dbReference type="InterPro" id="IPR029044">
    <property type="entry name" value="Nucleotide-diphossugar_trans"/>
</dbReference>
<keyword evidence="11" id="KW-0808">Transferase</keyword>
<evidence type="ECO:0000256" key="1">
    <source>
        <dbReference type="ARBA" id="ARBA00004323"/>
    </source>
</evidence>
<feature type="domain" description="Ricin B lectin" evidence="12">
    <location>
        <begin position="451"/>
        <end position="567"/>
    </location>
</feature>
<dbReference type="GO" id="GO:0030246">
    <property type="term" value="F:carbohydrate binding"/>
    <property type="evidence" value="ECO:0007669"/>
    <property type="project" value="UniProtKB-KW"/>
</dbReference>
<proteinExistence type="inferred from homology"/>
<feature type="transmembrane region" description="Helical" evidence="11">
    <location>
        <begin position="6"/>
        <end position="28"/>
    </location>
</feature>
<evidence type="ECO:0000256" key="4">
    <source>
        <dbReference type="ARBA" id="ARBA00022734"/>
    </source>
</evidence>
<evidence type="ECO:0000256" key="10">
    <source>
        <dbReference type="ARBA" id="ARBA00023180"/>
    </source>
</evidence>
<dbReference type="PANTHER" id="PTHR11675:SF134">
    <property type="entry name" value="N-ACETYLGALACTOSAMINYLTRANSFERASE 4-RELATED"/>
    <property type="match status" value="1"/>
</dbReference>
<dbReference type="EC" id="2.4.1.-" evidence="11"/>
<evidence type="ECO:0000256" key="2">
    <source>
        <dbReference type="ARBA" id="ARBA00005680"/>
    </source>
</evidence>
<gene>
    <name evidence="13" type="ORF">CLUMA_CG009258</name>
</gene>
<dbReference type="GO" id="GO:0000139">
    <property type="term" value="C:Golgi membrane"/>
    <property type="evidence" value="ECO:0007669"/>
    <property type="project" value="UniProtKB-SubCell"/>
</dbReference>
<dbReference type="SMART" id="SM00458">
    <property type="entry name" value="RICIN"/>
    <property type="match status" value="1"/>
</dbReference>
<evidence type="ECO:0000256" key="9">
    <source>
        <dbReference type="ARBA" id="ARBA00023157"/>
    </source>
</evidence>
<dbReference type="Pfam" id="PF00535">
    <property type="entry name" value="Glycos_transf_2"/>
    <property type="match status" value="1"/>
</dbReference>
<name>A0A1J1I7U0_9DIPT</name>
<keyword evidence="7 11" id="KW-0333">Golgi apparatus</keyword>